<feature type="region of interest" description="Disordered" evidence="1">
    <location>
        <begin position="32"/>
        <end position="64"/>
    </location>
</feature>
<gene>
    <name evidence="2" type="ORF">TSUD_317280</name>
</gene>
<proteinExistence type="predicted"/>
<accession>A0A2Z6MSM7</accession>
<evidence type="ECO:0000313" key="2">
    <source>
        <dbReference type="EMBL" id="GAU26730.1"/>
    </source>
</evidence>
<dbReference type="EMBL" id="DF973341">
    <property type="protein sequence ID" value="GAU26730.1"/>
    <property type="molecule type" value="Genomic_DNA"/>
</dbReference>
<evidence type="ECO:0000313" key="3">
    <source>
        <dbReference type="Proteomes" id="UP000242715"/>
    </source>
</evidence>
<reference evidence="3" key="1">
    <citation type="journal article" date="2017" name="Front. Plant Sci.">
        <title>Climate Clever Clovers: New Paradigm to Reduce the Environmental Footprint of Ruminants by Breeding Low Methanogenic Forages Utilizing Haplotype Variation.</title>
        <authorList>
            <person name="Kaur P."/>
            <person name="Appels R."/>
            <person name="Bayer P.E."/>
            <person name="Keeble-Gagnere G."/>
            <person name="Wang J."/>
            <person name="Hirakawa H."/>
            <person name="Shirasawa K."/>
            <person name="Vercoe P."/>
            <person name="Stefanova K."/>
            <person name="Durmic Z."/>
            <person name="Nichols P."/>
            <person name="Revell C."/>
            <person name="Isobe S.N."/>
            <person name="Edwards D."/>
            <person name="Erskine W."/>
        </authorList>
    </citation>
    <scope>NUCLEOTIDE SEQUENCE [LARGE SCALE GENOMIC DNA]</scope>
    <source>
        <strain evidence="3">cv. Daliak</strain>
    </source>
</reference>
<sequence length="64" mass="7432">MNRVTDPTHDNNSANKLLLADKRQLFMNRKGKRAHFYHNSSRARTQPDPARSQNRMISHIGSPF</sequence>
<keyword evidence="3" id="KW-1185">Reference proteome</keyword>
<organism evidence="2 3">
    <name type="scientific">Trifolium subterraneum</name>
    <name type="common">Subterranean clover</name>
    <dbReference type="NCBI Taxonomy" id="3900"/>
    <lineage>
        <taxon>Eukaryota</taxon>
        <taxon>Viridiplantae</taxon>
        <taxon>Streptophyta</taxon>
        <taxon>Embryophyta</taxon>
        <taxon>Tracheophyta</taxon>
        <taxon>Spermatophyta</taxon>
        <taxon>Magnoliopsida</taxon>
        <taxon>eudicotyledons</taxon>
        <taxon>Gunneridae</taxon>
        <taxon>Pentapetalae</taxon>
        <taxon>rosids</taxon>
        <taxon>fabids</taxon>
        <taxon>Fabales</taxon>
        <taxon>Fabaceae</taxon>
        <taxon>Papilionoideae</taxon>
        <taxon>50 kb inversion clade</taxon>
        <taxon>NPAAA clade</taxon>
        <taxon>Hologalegina</taxon>
        <taxon>IRL clade</taxon>
        <taxon>Trifolieae</taxon>
        <taxon>Trifolium</taxon>
    </lineage>
</organism>
<protein>
    <submittedName>
        <fullName evidence="2">Uncharacterized protein</fullName>
    </submittedName>
</protein>
<name>A0A2Z6MSM7_TRISU</name>
<dbReference type="Proteomes" id="UP000242715">
    <property type="component" value="Unassembled WGS sequence"/>
</dbReference>
<evidence type="ECO:0000256" key="1">
    <source>
        <dbReference type="SAM" id="MobiDB-lite"/>
    </source>
</evidence>
<dbReference type="AlphaFoldDB" id="A0A2Z6MSM7"/>